<evidence type="ECO:0000256" key="2">
    <source>
        <dbReference type="ARBA" id="ARBA00022692"/>
    </source>
</evidence>
<feature type="transmembrane region" description="Helical" evidence="5">
    <location>
        <begin position="42"/>
        <end position="62"/>
    </location>
</feature>
<dbReference type="Pfam" id="PF04932">
    <property type="entry name" value="Wzy_C"/>
    <property type="match status" value="1"/>
</dbReference>
<dbReference type="InterPro" id="IPR051533">
    <property type="entry name" value="WaaL-like"/>
</dbReference>
<dbReference type="EMBL" id="PRLK01000012">
    <property type="protein sequence ID" value="RYC72330.1"/>
    <property type="molecule type" value="Genomic_DNA"/>
</dbReference>
<feature type="transmembrane region" description="Helical" evidence="5">
    <location>
        <begin position="377"/>
        <end position="400"/>
    </location>
</feature>
<reference evidence="7 8" key="1">
    <citation type="journal article" date="2018" name="bioRxiv">
        <title>Evidence of independent acquisition and adaption of ultra-small bacteria to human hosts across the highly diverse yet reduced genomes of the phylum Saccharibacteria.</title>
        <authorList>
            <person name="McLean J.S."/>
            <person name="Bor B."/>
            <person name="To T.T."/>
            <person name="Liu Q."/>
            <person name="Kearns K.A."/>
            <person name="Solden L.M."/>
            <person name="Wrighton K.C."/>
            <person name="He X."/>
            <person name="Shi W."/>
        </authorList>
    </citation>
    <scope>NUCLEOTIDE SEQUENCE [LARGE SCALE GENOMIC DNA]</scope>
    <source>
        <strain evidence="7 8">TM7_CMJM_G6_1_HOT_870</strain>
    </source>
</reference>
<evidence type="ECO:0000313" key="7">
    <source>
        <dbReference type="EMBL" id="RYC72330.1"/>
    </source>
</evidence>
<evidence type="ECO:0000256" key="1">
    <source>
        <dbReference type="ARBA" id="ARBA00004141"/>
    </source>
</evidence>
<keyword evidence="8" id="KW-1185">Reference proteome</keyword>
<proteinExistence type="predicted"/>
<feature type="transmembrane region" description="Helical" evidence="5">
    <location>
        <begin position="206"/>
        <end position="239"/>
    </location>
</feature>
<evidence type="ECO:0000313" key="8">
    <source>
        <dbReference type="Proteomes" id="UP001190925"/>
    </source>
</evidence>
<dbReference type="PANTHER" id="PTHR37422:SF13">
    <property type="entry name" value="LIPOPOLYSACCHARIDE BIOSYNTHESIS PROTEIN PA4999-RELATED"/>
    <property type="match status" value="1"/>
</dbReference>
<feature type="transmembrane region" description="Helical" evidence="5">
    <location>
        <begin position="129"/>
        <end position="153"/>
    </location>
</feature>
<feature type="transmembrane region" description="Helical" evidence="5">
    <location>
        <begin position="251"/>
        <end position="270"/>
    </location>
</feature>
<evidence type="ECO:0000256" key="5">
    <source>
        <dbReference type="SAM" id="Phobius"/>
    </source>
</evidence>
<feature type="transmembrane region" description="Helical" evidence="5">
    <location>
        <begin position="74"/>
        <end position="91"/>
    </location>
</feature>
<dbReference type="PANTHER" id="PTHR37422">
    <property type="entry name" value="TEICHURONIC ACID BIOSYNTHESIS PROTEIN TUAE"/>
    <property type="match status" value="1"/>
</dbReference>
<feature type="transmembrane region" description="Helical" evidence="5">
    <location>
        <begin position="97"/>
        <end position="117"/>
    </location>
</feature>
<reference evidence="7 8" key="2">
    <citation type="journal article" date="2020" name="Cell Rep.">
        <title>Acquisition and Adaptation of Ultra-small Parasitic Reduced Genome Bacteria to Mammalian Hosts.</title>
        <authorList>
            <person name="McLean J.S."/>
            <person name="Bor B."/>
            <person name="Kerns K.A."/>
            <person name="Liu Q."/>
            <person name="To T.T."/>
            <person name="Solden L."/>
            <person name="Hendrickson E.L."/>
            <person name="Wrighton K."/>
            <person name="Shi W."/>
            <person name="He X."/>
        </authorList>
    </citation>
    <scope>NUCLEOTIDE SEQUENCE [LARGE SCALE GENOMIC DNA]</scope>
    <source>
        <strain evidence="7 8">TM7_CMJM_G6_1_HOT_870</strain>
    </source>
</reference>
<keyword evidence="4 5" id="KW-0472">Membrane</keyword>
<dbReference type="Proteomes" id="UP001190925">
    <property type="component" value="Unassembled WGS sequence"/>
</dbReference>
<comment type="subcellular location">
    <subcellularLocation>
        <location evidence="1">Membrane</location>
        <topology evidence="1">Multi-pass membrane protein</topology>
    </subcellularLocation>
</comment>
<name>A0ABY0FK24_9BACT</name>
<gene>
    <name evidence="7" type="ORF">G6CMJM_00592</name>
</gene>
<organism evidence="7 8">
    <name type="scientific">Candidatus Nanogingivalis gingivitcus</name>
    <dbReference type="NCBI Taxonomy" id="2171992"/>
    <lineage>
        <taxon>Bacteria</taxon>
        <taxon>Candidatus Saccharimonadota</taxon>
        <taxon>Candidatus Nanosyncoccalia</taxon>
        <taxon>Candidatus Nanogingivales</taxon>
        <taxon>Candidatus Nanogingivalaceae</taxon>
        <taxon>Candidatus Nanogingivalis</taxon>
    </lineage>
</organism>
<feature type="transmembrane region" description="Helical" evidence="5">
    <location>
        <begin position="173"/>
        <end position="194"/>
    </location>
</feature>
<evidence type="ECO:0000259" key="6">
    <source>
        <dbReference type="Pfam" id="PF04932"/>
    </source>
</evidence>
<evidence type="ECO:0000256" key="3">
    <source>
        <dbReference type="ARBA" id="ARBA00022989"/>
    </source>
</evidence>
<feature type="transmembrane region" description="Helical" evidence="5">
    <location>
        <begin position="420"/>
        <end position="442"/>
    </location>
</feature>
<feature type="domain" description="O-antigen ligase-related" evidence="6">
    <location>
        <begin position="208"/>
        <end position="393"/>
    </location>
</feature>
<keyword evidence="3 5" id="KW-1133">Transmembrane helix</keyword>
<evidence type="ECO:0000256" key="4">
    <source>
        <dbReference type="ARBA" id="ARBA00023136"/>
    </source>
</evidence>
<feature type="transmembrane region" description="Helical" evidence="5">
    <location>
        <begin position="12"/>
        <end position="30"/>
    </location>
</feature>
<protein>
    <recommendedName>
        <fullName evidence="6">O-antigen ligase-related domain-containing protein</fullName>
    </recommendedName>
</protein>
<accession>A0ABY0FK24</accession>
<dbReference type="InterPro" id="IPR007016">
    <property type="entry name" value="O-antigen_ligase-rel_domated"/>
</dbReference>
<sequence>MKIKNKFKDLNLFEKMLILSPVALFFSYLPNFFITKISGTNIELSIAIIYVFIMAGVGFVDIIKLKKQINIKNVILPTLFVIWNFTTLIWSENKLRTILTAGLWGTLLVIFITITLIDKTKRRLILERFTYIFLDVAFLMTVLSIIQVAYGAFWDIGLCKGCLARGFGFVRPSVFTIEPQFLGSLLLMPILVLIDRIINKPNKKDALYLFIIALSMYLTLSRGAIFALFVAILCYYLYILYKGKIKINKTVLPIFIIGCSFIFGILYHAFFTELNPRISDNAYESISKSINHLSLGKISLPKIEENKTKITSEKALFNGYVERSTDERTNMTNLGIETWLRDIKTSLFGVGSGGSGKAIFKTTHKTGNSFEIVQNEFISILLELGIIGFIIWITNIIFVIKKFRFNGLYLSILVAFMVQWLFFSGLPNALHIYIILMVFVGLKEKD</sequence>
<keyword evidence="2 5" id="KW-0812">Transmembrane</keyword>
<comment type="caution">
    <text evidence="7">The sequence shown here is derived from an EMBL/GenBank/DDBJ whole genome shotgun (WGS) entry which is preliminary data.</text>
</comment>
<dbReference type="RefSeq" id="WP_129718983.1">
    <property type="nucleotide sequence ID" value="NZ_PRLK01000012.1"/>
</dbReference>